<keyword evidence="1" id="KW-0732">Signal</keyword>
<comment type="caution">
    <text evidence="2">The sequence shown here is derived from an EMBL/GenBank/DDBJ whole genome shotgun (WGS) entry which is preliminary data.</text>
</comment>
<proteinExistence type="predicted"/>
<accession>A0ABS9X2T3</accession>
<feature type="signal peptide" evidence="1">
    <location>
        <begin position="1"/>
        <end position="39"/>
    </location>
</feature>
<gene>
    <name evidence="2" type="ORF">L3081_15305</name>
</gene>
<evidence type="ECO:0000256" key="1">
    <source>
        <dbReference type="SAM" id="SignalP"/>
    </source>
</evidence>
<dbReference type="RefSeq" id="WP_242286936.1">
    <property type="nucleotide sequence ID" value="NZ_JAKKSL010000002.1"/>
</dbReference>
<evidence type="ECO:0000313" key="2">
    <source>
        <dbReference type="EMBL" id="MCI2284506.1"/>
    </source>
</evidence>
<reference evidence="2" key="1">
    <citation type="submission" date="2022-01" db="EMBL/GenBank/DDBJ databases">
        <title>Colwellia maritima, isolated from seawater.</title>
        <authorList>
            <person name="Kristyanto S."/>
            <person name="Jung J."/>
            <person name="Jeon C.O."/>
        </authorList>
    </citation>
    <scope>NUCLEOTIDE SEQUENCE</scope>
    <source>
        <strain evidence="2">MSW7</strain>
    </source>
</reference>
<sequence>MKALTAPTNLNQTVINTVSKKILLVTVFTSVMASTSVFASENIFADKQTAIERHQEKINNENMGFGTGAIIGGVIALAH</sequence>
<organism evidence="2 3">
    <name type="scientific">Colwellia maritima</name>
    <dbReference type="NCBI Taxonomy" id="2912588"/>
    <lineage>
        <taxon>Bacteria</taxon>
        <taxon>Pseudomonadati</taxon>
        <taxon>Pseudomonadota</taxon>
        <taxon>Gammaproteobacteria</taxon>
        <taxon>Alteromonadales</taxon>
        <taxon>Colwelliaceae</taxon>
        <taxon>Colwellia</taxon>
    </lineage>
</organism>
<keyword evidence="3" id="KW-1185">Reference proteome</keyword>
<evidence type="ECO:0000313" key="3">
    <source>
        <dbReference type="Proteomes" id="UP001139646"/>
    </source>
</evidence>
<dbReference type="Proteomes" id="UP001139646">
    <property type="component" value="Unassembled WGS sequence"/>
</dbReference>
<protein>
    <submittedName>
        <fullName evidence="2">Uncharacterized protein</fullName>
    </submittedName>
</protein>
<name>A0ABS9X2T3_9GAMM</name>
<feature type="chain" id="PRO_5045719840" evidence="1">
    <location>
        <begin position="40"/>
        <end position="79"/>
    </location>
</feature>
<dbReference type="EMBL" id="JAKKSL010000002">
    <property type="protein sequence ID" value="MCI2284506.1"/>
    <property type="molecule type" value="Genomic_DNA"/>
</dbReference>